<keyword evidence="6" id="KW-0238">DNA-binding</keyword>
<dbReference type="SMART" id="SM00490">
    <property type="entry name" value="HELICc"/>
    <property type="match status" value="1"/>
</dbReference>
<sequence length="882" mass="97282">MNEQSGRRENGDPISTAPLPTLPAVFANWFAARGWTPRPHQLQLVEKARNGRSALLIAPTGAGKTLAGFLPSLIDLEHRRANAPASLHTLYISPLKALAVDVARNLERPAGEMGLPIRIETRTGDTPQAKRQRQKRDPPDILLTTPEQLALLLASREATDLFGGLKRVVLDELHSIVTSKRGDLLALGLARLRHFVPDLEVVGLSATVRDPDELRRWIVPQSPGHPAMADLVIAEGGAAPVLDILETAERLPWAGHTARHAMAELYALIKAHKTTLVFVNTRMQAEFVFQELWRVNEENLAIALHHGSLEVGQRRRVEEAMAAGRLKAVVCTSTLDLGIDWGDVDLVINVGAPKGASRLLQRIGRANHRLDEPSQAILVPTNRFEVLECKAAVDAAKAGEQDTPIARTGALDVLAQHVLGVACGAPFDADALYREIASAEAYAGLDRATFDDVLAFVATGGYALKTYDRFAKIRQGKDGLWRVANPMVAQAYRLNVGTIVEEALLKVRLSNRGPREPSRMAADKPTPYLPWFMDPKASGPPKRKPGETTARRGFGRVLGEVEEYFAEGLSVGDTFLFAGEILRFEGIQEEDVLVTRAPPGRDPKIPSFAGGKFPLSTHLASRVRSMLADPDSWGGLPDQVADWLRLQRDISRMPPAGDLLVETFPRGNRHYLVCYPFEGRLAHQTLGMLLTRRLERAKLKPMGFVANDYALAVWGVSDMHRAAMDQLFDQDMLGDDLEEWLAESALMKRMFRTCAIISGLIERRAPGKEKTGRQISVSTDLVYDVLRQHEPHHILMRAAWEDARTGLLDLQRLSGMLSRIRGRIIHKRLDRISPLAVPIMLEIGREPVYGEATDSVLAEAADDLIAEAMVGRQDRPDDRESA</sequence>
<dbReference type="InterPro" id="IPR011545">
    <property type="entry name" value="DEAD/DEAH_box_helicase_dom"/>
</dbReference>
<evidence type="ECO:0000313" key="14">
    <source>
        <dbReference type="Proteomes" id="UP001555786"/>
    </source>
</evidence>
<dbReference type="PROSITE" id="PS51194">
    <property type="entry name" value="HELICASE_CTER"/>
    <property type="match status" value="1"/>
</dbReference>
<dbReference type="InterPro" id="IPR013701">
    <property type="entry name" value="Lhr-like_DEAD/DEAH_assoc"/>
</dbReference>
<reference evidence="13 14" key="1">
    <citation type="submission" date="2024-07" db="EMBL/GenBank/DDBJ databases">
        <title>Description of Labrys sedimenti sp. nov., isolated from a diclofenac-degrading enrichment culture.</title>
        <authorList>
            <person name="Tancsics A."/>
            <person name="Csepanyi A."/>
        </authorList>
    </citation>
    <scope>NUCLEOTIDE SEQUENCE [LARGE SCALE GENOMIC DNA]</scope>
    <source>
        <strain evidence="13 14">LMG 23578</strain>
    </source>
</reference>
<keyword evidence="13" id="KW-0436">Ligase</keyword>
<dbReference type="InterPro" id="IPR045628">
    <property type="entry name" value="Lhr_WH_dom"/>
</dbReference>
<dbReference type="EMBL" id="JBFNQD010000007">
    <property type="protein sequence ID" value="MEW9307917.1"/>
    <property type="molecule type" value="Genomic_DNA"/>
</dbReference>
<keyword evidence="4" id="KW-0347">Helicase</keyword>
<keyword evidence="3" id="KW-0378">Hydrolase</keyword>
<dbReference type="InterPro" id="IPR052511">
    <property type="entry name" value="ATP-dep_Helicase"/>
</dbReference>
<evidence type="ECO:0000256" key="4">
    <source>
        <dbReference type="ARBA" id="ARBA00022806"/>
    </source>
</evidence>
<evidence type="ECO:0000256" key="5">
    <source>
        <dbReference type="ARBA" id="ARBA00022840"/>
    </source>
</evidence>
<dbReference type="InterPro" id="IPR001650">
    <property type="entry name" value="Helicase_C-like"/>
</dbReference>
<keyword evidence="2" id="KW-0227">DNA damage</keyword>
<evidence type="ECO:0000313" key="13">
    <source>
        <dbReference type="EMBL" id="MEW9307917.1"/>
    </source>
</evidence>
<dbReference type="NCBIfam" id="TIGR04121">
    <property type="entry name" value="DEXH_lig_assoc"/>
    <property type="match status" value="1"/>
</dbReference>
<evidence type="ECO:0000259" key="12">
    <source>
        <dbReference type="PROSITE" id="PS51194"/>
    </source>
</evidence>
<dbReference type="InterPro" id="IPR017170">
    <property type="entry name" value="Lhr-like"/>
</dbReference>
<dbReference type="SMART" id="SM00487">
    <property type="entry name" value="DEXDc"/>
    <property type="match status" value="1"/>
</dbReference>
<dbReference type="RefSeq" id="WP_367625203.1">
    <property type="nucleotide sequence ID" value="NZ_JBFNQD010000007.1"/>
</dbReference>
<keyword evidence="14" id="KW-1185">Reference proteome</keyword>
<evidence type="ECO:0000256" key="6">
    <source>
        <dbReference type="ARBA" id="ARBA00023125"/>
    </source>
</evidence>
<dbReference type="CDD" id="cd18796">
    <property type="entry name" value="SF2_C_LHR"/>
    <property type="match status" value="1"/>
</dbReference>
<evidence type="ECO:0000256" key="3">
    <source>
        <dbReference type="ARBA" id="ARBA00022801"/>
    </source>
</evidence>
<dbReference type="InterPro" id="IPR027417">
    <property type="entry name" value="P-loop_NTPase"/>
</dbReference>
<dbReference type="PANTHER" id="PTHR47962">
    <property type="entry name" value="ATP-DEPENDENT HELICASE LHR-RELATED-RELATED"/>
    <property type="match status" value="1"/>
</dbReference>
<comment type="caution">
    <text evidence="13">The sequence shown here is derived from an EMBL/GenBank/DDBJ whole genome shotgun (WGS) entry which is preliminary data.</text>
</comment>
<evidence type="ECO:0000256" key="1">
    <source>
        <dbReference type="ARBA" id="ARBA00022741"/>
    </source>
</evidence>
<dbReference type="Pfam" id="PF00271">
    <property type="entry name" value="Helicase_C"/>
    <property type="match status" value="1"/>
</dbReference>
<evidence type="ECO:0000259" key="11">
    <source>
        <dbReference type="PROSITE" id="PS51192"/>
    </source>
</evidence>
<dbReference type="SUPFAM" id="SSF52540">
    <property type="entry name" value="P-loop containing nucleoside triphosphate hydrolases"/>
    <property type="match status" value="1"/>
</dbReference>
<keyword evidence="5" id="KW-0067">ATP-binding</keyword>
<name>A0ABV3PQJ3_9HYPH</name>
<dbReference type="Gene3D" id="3.40.50.300">
    <property type="entry name" value="P-loop containing nucleotide triphosphate hydrolases"/>
    <property type="match status" value="2"/>
</dbReference>
<dbReference type="InterPro" id="IPR026362">
    <property type="entry name" value="DEXH_lig_assoc"/>
</dbReference>
<dbReference type="PROSITE" id="PS51192">
    <property type="entry name" value="HELICASE_ATP_BIND_1"/>
    <property type="match status" value="1"/>
</dbReference>
<comment type="similarity">
    <text evidence="9">Belongs to the Lhr helicase family. Lhr-Core subfamily.</text>
</comment>
<keyword evidence="8" id="KW-0413">Isomerase</keyword>
<evidence type="ECO:0000256" key="2">
    <source>
        <dbReference type="ARBA" id="ARBA00022763"/>
    </source>
</evidence>
<accession>A0ABV3PQJ3</accession>
<dbReference type="Pfam" id="PF19306">
    <property type="entry name" value="WHD_Lhr"/>
    <property type="match status" value="2"/>
</dbReference>
<dbReference type="InterPro" id="IPR014001">
    <property type="entry name" value="Helicase_ATP-bd"/>
</dbReference>
<keyword evidence="7" id="KW-0234">DNA repair</keyword>
<protein>
    <submittedName>
        <fullName evidence="13">Ligase-associated DNA damage response DEXH box helicase</fullName>
    </submittedName>
</protein>
<keyword evidence="1" id="KW-0547">Nucleotide-binding</keyword>
<dbReference type="PANTHER" id="PTHR47962:SF3">
    <property type="entry name" value="LARGE ATP-DEPENDENT HELICASE-RELATED PROTEIN"/>
    <property type="match status" value="1"/>
</dbReference>
<dbReference type="Proteomes" id="UP001555786">
    <property type="component" value="Unassembled WGS sequence"/>
</dbReference>
<evidence type="ECO:0000256" key="10">
    <source>
        <dbReference type="SAM" id="MobiDB-lite"/>
    </source>
</evidence>
<organism evidence="13 14">
    <name type="scientific">Labrys neptuniae</name>
    <dbReference type="NCBI Taxonomy" id="376174"/>
    <lineage>
        <taxon>Bacteria</taxon>
        <taxon>Pseudomonadati</taxon>
        <taxon>Pseudomonadota</taxon>
        <taxon>Alphaproteobacteria</taxon>
        <taxon>Hyphomicrobiales</taxon>
        <taxon>Xanthobacteraceae</taxon>
        <taxon>Labrys</taxon>
    </lineage>
</organism>
<feature type="domain" description="Helicase C-terminal" evidence="12">
    <location>
        <begin position="261"/>
        <end position="411"/>
    </location>
</feature>
<dbReference type="Pfam" id="PF08494">
    <property type="entry name" value="DEAD_assoc"/>
    <property type="match status" value="1"/>
</dbReference>
<evidence type="ECO:0000256" key="8">
    <source>
        <dbReference type="ARBA" id="ARBA00023235"/>
    </source>
</evidence>
<feature type="region of interest" description="Disordered" evidence="10">
    <location>
        <begin position="118"/>
        <end position="140"/>
    </location>
</feature>
<proteinExistence type="inferred from homology"/>
<gene>
    <name evidence="13" type="ORF">ABXS05_20355</name>
</gene>
<evidence type="ECO:0000256" key="9">
    <source>
        <dbReference type="ARBA" id="ARBA00093467"/>
    </source>
</evidence>
<dbReference type="GO" id="GO:0016874">
    <property type="term" value="F:ligase activity"/>
    <property type="evidence" value="ECO:0007669"/>
    <property type="project" value="UniProtKB-KW"/>
</dbReference>
<evidence type="ECO:0000256" key="7">
    <source>
        <dbReference type="ARBA" id="ARBA00023204"/>
    </source>
</evidence>
<feature type="domain" description="Helicase ATP-binding" evidence="11">
    <location>
        <begin position="45"/>
        <end position="226"/>
    </location>
</feature>
<dbReference type="PIRSF" id="PIRSF037307">
    <property type="entry name" value="Lhr-like_helic_prd"/>
    <property type="match status" value="1"/>
</dbReference>
<dbReference type="Pfam" id="PF00270">
    <property type="entry name" value="DEAD"/>
    <property type="match status" value="1"/>
</dbReference>